<dbReference type="AlphaFoldDB" id="A0A382GPT1"/>
<accession>A0A382GPT1</accession>
<name>A0A382GPT1_9ZZZZ</name>
<sequence>MAKNITDVKKFDMNRRIYLPRWVEEELGLQAGESYVTFVQEGNSICIKKVAITIA</sequence>
<reference evidence="1" key="1">
    <citation type="submission" date="2018-05" db="EMBL/GenBank/DDBJ databases">
        <authorList>
            <person name="Lanie J.A."/>
            <person name="Ng W.-L."/>
            <person name="Kazmierczak K.M."/>
            <person name="Andrzejewski T.M."/>
            <person name="Davidsen T.M."/>
            <person name="Wayne K.J."/>
            <person name="Tettelin H."/>
            <person name="Glass J.I."/>
            <person name="Rusch D."/>
            <person name="Podicherti R."/>
            <person name="Tsui H.-C.T."/>
            <person name="Winkler M.E."/>
        </authorList>
    </citation>
    <scope>NUCLEOTIDE SEQUENCE</scope>
</reference>
<dbReference type="EMBL" id="UINC01056599">
    <property type="protein sequence ID" value="SVB76815.1"/>
    <property type="molecule type" value="Genomic_DNA"/>
</dbReference>
<gene>
    <name evidence="1" type="ORF">METZ01_LOCUS229669</name>
</gene>
<organism evidence="1">
    <name type="scientific">marine metagenome</name>
    <dbReference type="NCBI Taxonomy" id="408172"/>
    <lineage>
        <taxon>unclassified sequences</taxon>
        <taxon>metagenomes</taxon>
        <taxon>ecological metagenomes</taxon>
    </lineage>
</organism>
<proteinExistence type="predicted"/>
<protein>
    <submittedName>
        <fullName evidence="1">Uncharacterized protein</fullName>
    </submittedName>
</protein>
<evidence type="ECO:0000313" key="1">
    <source>
        <dbReference type="EMBL" id="SVB76815.1"/>
    </source>
</evidence>